<dbReference type="InterPro" id="IPR006162">
    <property type="entry name" value="Ppantetheine_attach_site"/>
</dbReference>
<keyword evidence="8" id="KW-1185">Reference proteome</keyword>
<dbReference type="InterPro" id="IPR020841">
    <property type="entry name" value="PKS_Beta-ketoAc_synthase_dom"/>
</dbReference>
<dbReference type="PROSITE" id="PS52004">
    <property type="entry name" value="KS3_2"/>
    <property type="match status" value="1"/>
</dbReference>
<dbReference type="Proteomes" id="UP000004184">
    <property type="component" value="Unassembled WGS sequence"/>
</dbReference>
<dbReference type="SMART" id="SM00823">
    <property type="entry name" value="PKS_PP"/>
    <property type="match status" value="1"/>
</dbReference>
<dbReference type="PANTHER" id="PTHR43775">
    <property type="entry name" value="FATTY ACID SYNTHASE"/>
    <property type="match status" value="1"/>
</dbReference>
<evidence type="ECO:0000259" key="5">
    <source>
        <dbReference type="PROSITE" id="PS50075"/>
    </source>
</evidence>
<evidence type="ECO:0000256" key="3">
    <source>
        <dbReference type="ARBA" id="ARBA00022679"/>
    </source>
</evidence>
<protein>
    <submittedName>
        <fullName evidence="7">Thioester reductase domain-containing protein</fullName>
    </submittedName>
</protein>
<dbReference type="InterPro" id="IPR020806">
    <property type="entry name" value="PKS_PP-bd"/>
</dbReference>
<evidence type="ECO:0000256" key="1">
    <source>
        <dbReference type="ARBA" id="ARBA00022450"/>
    </source>
</evidence>
<dbReference type="PANTHER" id="PTHR43775:SF51">
    <property type="entry name" value="INACTIVE PHENOLPHTHIOCEROL SYNTHESIS POLYKETIDE SYNTHASE TYPE I PKS1-RELATED"/>
    <property type="match status" value="1"/>
</dbReference>
<dbReference type="CDD" id="cd00833">
    <property type="entry name" value="PKS"/>
    <property type="match status" value="1"/>
</dbReference>
<dbReference type="Gene3D" id="1.10.1200.10">
    <property type="entry name" value="ACP-like"/>
    <property type="match status" value="1"/>
</dbReference>
<keyword evidence="3" id="KW-0808">Transferase</keyword>
<dbReference type="InterPro" id="IPR036736">
    <property type="entry name" value="ACP-like_sf"/>
</dbReference>
<keyword evidence="1" id="KW-0596">Phosphopantetheine</keyword>
<dbReference type="SUPFAM" id="SSF47336">
    <property type="entry name" value="ACP-like"/>
    <property type="match status" value="1"/>
</dbReference>
<dbReference type="SUPFAM" id="SSF53901">
    <property type="entry name" value="Thiolase-like"/>
    <property type="match status" value="1"/>
</dbReference>
<evidence type="ECO:0000313" key="8">
    <source>
        <dbReference type="Proteomes" id="UP000004184"/>
    </source>
</evidence>
<dbReference type="SMART" id="SM00825">
    <property type="entry name" value="PKS_KS"/>
    <property type="match status" value="1"/>
</dbReference>
<dbReference type="Pfam" id="PF00550">
    <property type="entry name" value="PP-binding"/>
    <property type="match status" value="1"/>
</dbReference>
<dbReference type="InterPro" id="IPR018201">
    <property type="entry name" value="Ketoacyl_synth_AS"/>
</dbReference>
<dbReference type="HOGENOM" id="CLU_000022_16_2_11"/>
<dbReference type="eggNOG" id="COG3321">
    <property type="taxonomic scope" value="Bacteria"/>
</dbReference>
<gene>
    <name evidence="7" type="ORF">SSQG_00884</name>
</gene>
<name>D9XDI7_STRVT</name>
<dbReference type="PROSITE" id="PS50075">
    <property type="entry name" value="CARRIER"/>
    <property type="match status" value="1"/>
</dbReference>
<feature type="non-terminal residue" evidence="7">
    <location>
        <position position="309"/>
    </location>
</feature>
<dbReference type="AlphaFoldDB" id="D9XDI7"/>
<feature type="domain" description="Ketosynthase family 3 (KS3)" evidence="6">
    <location>
        <begin position="88"/>
        <end position="309"/>
    </location>
</feature>
<dbReference type="GO" id="GO:0004315">
    <property type="term" value="F:3-oxoacyl-[acyl-carrier-protein] synthase activity"/>
    <property type="evidence" value="ECO:0007669"/>
    <property type="project" value="InterPro"/>
</dbReference>
<evidence type="ECO:0000313" key="7">
    <source>
        <dbReference type="EMBL" id="EFL30366.1"/>
    </source>
</evidence>
<evidence type="ECO:0000256" key="2">
    <source>
        <dbReference type="ARBA" id="ARBA00022553"/>
    </source>
</evidence>
<sequence length="309" mass="32476">MVDEHIAAVLGHTDGERVDALTPFQELGFSSLMTTELRSALARATGLRLPTSLLFDHPTPRRLAGFIEAELLGDGAENADTATVDEDGEPIAIIGMACRYPGGVSSPESLWRLVAEGTDAVSAFPDDRGWPGELYDPDPDRQGTSSVRHGGFLHDAGEFDAAFFGISPREALAMDPQQRLLLETAWEAVERAGVLPASLHGTRTGVFVGATSLEYGPRMQDAPRNVQGNVLTGSTASVMSGRVAYQLGLVGPAVTVDTACSSSLTALHLAVRSLRSGETNLALAGGAAVMSSPGMFVEFSRQRGLAPDG</sequence>
<dbReference type="STRING" id="591159.SSQG_00884"/>
<dbReference type="GO" id="GO:0031177">
    <property type="term" value="F:phosphopantetheine binding"/>
    <property type="evidence" value="ECO:0007669"/>
    <property type="project" value="InterPro"/>
</dbReference>
<proteinExistence type="predicted"/>
<evidence type="ECO:0000256" key="4">
    <source>
        <dbReference type="ARBA" id="ARBA00023268"/>
    </source>
</evidence>
<dbReference type="GO" id="GO:0004312">
    <property type="term" value="F:fatty acid synthase activity"/>
    <property type="evidence" value="ECO:0007669"/>
    <property type="project" value="TreeGrafter"/>
</dbReference>
<dbReference type="PROSITE" id="PS00606">
    <property type="entry name" value="KS3_1"/>
    <property type="match status" value="1"/>
</dbReference>
<dbReference type="GO" id="GO:0006633">
    <property type="term" value="P:fatty acid biosynthetic process"/>
    <property type="evidence" value="ECO:0007669"/>
    <property type="project" value="InterPro"/>
</dbReference>
<dbReference type="Gene3D" id="3.40.47.10">
    <property type="match status" value="1"/>
</dbReference>
<organism evidence="7 8">
    <name type="scientific">Streptomyces viridochromogenes (strain DSM 40736 / JCM 4977 / BCRC 1201 / Tue 494)</name>
    <dbReference type="NCBI Taxonomy" id="591159"/>
    <lineage>
        <taxon>Bacteria</taxon>
        <taxon>Bacillati</taxon>
        <taxon>Actinomycetota</taxon>
        <taxon>Actinomycetes</taxon>
        <taxon>Kitasatosporales</taxon>
        <taxon>Streptomycetaceae</taxon>
        <taxon>Streptomyces</taxon>
    </lineage>
</organism>
<dbReference type="InterPro" id="IPR014030">
    <property type="entry name" value="Ketoacyl_synth_N"/>
</dbReference>
<reference evidence="8" key="1">
    <citation type="submission" date="2009-02" db="EMBL/GenBank/DDBJ databases">
        <title>Annotation of Streptomyces viridochromogenes strain DSM 40736.</title>
        <authorList>
            <consortium name="The Broad Institute Genome Sequencing Platform"/>
            <consortium name="Broad Institute Microbial Sequencing Center"/>
            <person name="Fischbach M."/>
            <person name="Godfrey P."/>
            <person name="Ward D."/>
            <person name="Young S."/>
            <person name="Zeng Q."/>
            <person name="Koehrsen M."/>
            <person name="Alvarado L."/>
            <person name="Berlin A.M."/>
            <person name="Bochicchio J."/>
            <person name="Borenstein D."/>
            <person name="Chapman S.B."/>
            <person name="Chen Z."/>
            <person name="Engels R."/>
            <person name="Freedman E."/>
            <person name="Gellesch M."/>
            <person name="Goldberg J."/>
            <person name="Griggs A."/>
            <person name="Gujja S."/>
            <person name="Heilman E.R."/>
            <person name="Heiman D.I."/>
            <person name="Hepburn T.A."/>
            <person name="Howarth C."/>
            <person name="Jen D."/>
            <person name="Larson L."/>
            <person name="Lewis B."/>
            <person name="Mehta T."/>
            <person name="Park D."/>
            <person name="Pearson M."/>
            <person name="Richards J."/>
            <person name="Roberts A."/>
            <person name="Saif S."/>
            <person name="Shea T.D."/>
            <person name="Shenoy N."/>
            <person name="Sisk P."/>
            <person name="Stolte C."/>
            <person name="Sykes S.N."/>
            <person name="Thomson T."/>
            <person name="Walk T."/>
            <person name="White J."/>
            <person name="Yandava C."/>
            <person name="Straight P."/>
            <person name="Clardy J."/>
            <person name="Hung D."/>
            <person name="Kolter R."/>
            <person name="Mekalanos J."/>
            <person name="Walker S."/>
            <person name="Walsh C.T."/>
            <person name="Wieland-Brown L.C."/>
            <person name="Haas B."/>
            <person name="Nusbaum C."/>
            <person name="Birren B."/>
        </authorList>
    </citation>
    <scope>NUCLEOTIDE SEQUENCE [LARGE SCALE GENOMIC DNA]</scope>
    <source>
        <strain evidence="8">DSM 40736 / JCM 4977 / BCRC 1201 / Tue 494</strain>
    </source>
</reference>
<dbReference type="InterPro" id="IPR050091">
    <property type="entry name" value="PKS_NRPS_Biosynth_Enz"/>
</dbReference>
<dbReference type="InterPro" id="IPR009081">
    <property type="entry name" value="PP-bd_ACP"/>
</dbReference>
<dbReference type="PROSITE" id="PS00012">
    <property type="entry name" value="PHOSPHOPANTETHEINE"/>
    <property type="match status" value="1"/>
</dbReference>
<keyword evidence="2" id="KW-0597">Phosphoprotein</keyword>
<evidence type="ECO:0000259" key="6">
    <source>
        <dbReference type="PROSITE" id="PS52004"/>
    </source>
</evidence>
<dbReference type="GO" id="GO:0017000">
    <property type="term" value="P:antibiotic biosynthetic process"/>
    <property type="evidence" value="ECO:0007669"/>
    <property type="project" value="UniProtKB-ARBA"/>
</dbReference>
<feature type="domain" description="Carrier" evidence="5">
    <location>
        <begin position="1"/>
        <end position="71"/>
    </location>
</feature>
<dbReference type="InterPro" id="IPR016039">
    <property type="entry name" value="Thiolase-like"/>
</dbReference>
<dbReference type="Pfam" id="PF00109">
    <property type="entry name" value="ketoacyl-synt"/>
    <property type="match status" value="1"/>
</dbReference>
<keyword evidence="4" id="KW-0511">Multifunctional enzyme</keyword>
<accession>D9XDI7</accession>
<dbReference type="EMBL" id="GG657757">
    <property type="protein sequence ID" value="EFL30366.1"/>
    <property type="molecule type" value="Genomic_DNA"/>
</dbReference>